<accession>A0A0D2CPY8</accession>
<dbReference type="GeneID" id="27348014"/>
<sequence>MEYAEARLHIACGWRGCFDEGKHVPRSNGGGLYRGGIREKARVSIRKISGIINIPIAGGKVWADEDRLDGDFQDQDMPGHGYVSVFAGAGLSIAIQWPTTKTLVAPRRSEKEQKDSGWIGGYIGSEGWICVSAPNASSSTGRNRRVGAAQERRGRSHHHLDLWPSPAPSAALAALGSPHCRFAGDQCRLAGGRCHIAGADFQRAGGRSPGIGGHCRVVGVYCYIA</sequence>
<dbReference type="Proteomes" id="UP000054466">
    <property type="component" value="Unassembled WGS sequence"/>
</dbReference>
<feature type="region of interest" description="Disordered" evidence="1">
    <location>
        <begin position="137"/>
        <end position="161"/>
    </location>
</feature>
<proteinExistence type="predicted"/>
<organism evidence="2 3">
    <name type="scientific">Cladophialophora immunda</name>
    <dbReference type="NCBI Taxonomy" id="569365"/>
    <lineage>
        <taxon>Eukaryota</taxon>
        <taxon>Fungi</taxon>
        <taxon>Dikarya</taxon>
        <taxon>Ascomycota</taxon>
        <taxon>Pezizomycotina</taxon>
        <taxon>Eurotiomycetes</taxon>
        <taxon>Chaetothyriomycetidae</taxon>
        <taxon>Chaetothyriales</taxon>
        <taxon>Herpotrichiellaceae</taxon>
        <taxon>Cladophialophora</taxon>
    </lineage>
</organism>
<keyword evidence="3" id="KW-1185">Reference proteome</keyword>
<dbReference type="AlphaFoldDB" id="A0A0D2CPY8"/>
<evidence type="ECO:0000313" key="3">
    <source>
        <dbReference type="Proteomes" id="UP000054466"/>
    </source>
</evidence>
<evidence type="ECO:0000256" key="1">
    <source>
        <dbReference type="SAM" id="MobiDB-lite"/>
    </source>
</evidence>
<dbReference type="HOGENOM" id="CLU_1229812_0_0_1"/>
<evidence type="ECO:0000313" key="2">
    <source>
        <dbReference type="EMBL" id="KIW25659.1"/>
    </source>
</evidence>
<protein>
    <submittedName>
        <fullName evidence="2">Uncharacterized protein</fullName>
    </submittedName>
</protein>
<dbReference type="EMBL" id="KN847044">
    <property type="protein sequence ID" value="KIW25659.1"/>
    <property type="molecule type" value="Genomic_DNA"/>
</dbReference>
<gene>
    <name evidence="2" type="ORF">PV07_08820</name>
</gene>
<dbReference type="RefSeq" id="XP_016245875.1">
    <property type="nucleotide sequence ID" value="XM_016396019.1"/>
</dbReference>
<dbReference type="VEuPathDB" id="FungiDB:PV07_08820"/>
<name>A0A0D2CPY8_9EURO</name>
<reference evidence="2 3" key="1">
    <citation type="submission" date="2015-01" db="EMBL/GenBank/DDBJ databases">
        <title>The Genome Sequence of Cladophialophora immunda CBS83496.</title>
        <authorList>
            <consortium name="The Broad Institute Genomics Platform"/>
            <person name="Cuomo C."/>
            <person name="de Hoog S."/>
            <person name="Gorbushina A."/>
            <person name="Stielow B."/>
            <person name="Teixiera M."/>
            <person name="Abouelleil A."/>
            <person name="Chapman S.B."/>
            <person name="Priest M."/>
            <person name="Young S.K."/>
            <person name="Wortman J."/>
            <person name="Nusbaum C."/>
            <person name="Birren B."/>
        </authorList>
    </citation>
    <scope>NUCLEOTIDE SEQUENCE [LARGE SCALE GENOMIC DNA]</scope>
    <source>
        <strain evidence="2 3">CBS 83496</strain>
    </source>
</reference>